<evidence type="ECO:0000313" key="3">
    <source>
        <dbReference type="Proteomes" id="UP000198784"/>
    </source>
</evidence>
<dbReference type="SUPFAM" id="SSF143422">
    <property type="entry name" value="Transposase IS200-like"/>
    <property type="match status" value="1"/>
</dbReference>
<proteinExistence type="predicted"/>
<dbReference type="AlphaFoldDB" id="A0A1I5N6K2"/>
<evidence type="ECO:0000313" key="2">
    <source>
        <dbReference type="EMBL" id="SFP17458.1"/>
    </source>
</evidence>
<dbReference type="InterPro" id="IPR036515">
    <property type="entry name" value="Transposase_17_sf"/>
</dbReference>
<sequence>MTAYRRDNTPGATWFFTLNLADRQRALLTAQVDLLRASFVRVMRQHPWRIEAIVILPDHLHALCTLPPGDADFAVRWRLIKTGFSRALPGGERICASRRGRGERSIWQRRYWEHRIRDDQDFARHVDYIHHNPRKHGHVQRVADWPWSSFHRYVRAGLLPEDWAGDDEADSEYGEQQWKD</sequence>
<dbReference type="SMART" id="SM01321">
    <property type="entry name" value="Y1_Tnp"/>
    <property type="match status" value="1"/>
</dbReference>
<dbReference type="PANTHER" id="PTHR36966">
    <property type="entry name" value="REP-ASSOCIATED TYROSINE TRANSPOSASE"/>
    <property type="match status" value="1"/>
</dbReference>
<dbReference type="Proteomes" id="UP000198784">
    <property type="component" value="Unassembled WGS sequence"/>
</dbReference>
<dbReference type="GO" id="GO:0043565">
    <property type="term" value="F:sequence-specific DNA binding"/>
    <property type="evidence" value="ECO:0007669"/>
    <property type="project" value="TreeGrafter"/>
</dbReference>
<dbReference type="Gene3D" id="3.30.70.1290">
    <property type="entry name" value="Transposase IS200-like"/>
    <property type="match status" value="1"/>
</dbReference>
<protein>
    <submittedName>
        <fullName evidence="2">Putative transposase</fullName>
    </submittedName>
</protein>
<dbReference type="GO" id="GO:0004803">
    <property type="term" value="F:transposase activity"/>
    <property type="evidence" value="ECO:0007669"/>
    <property type="project" value="InterPro"/>
</dbReference>
<evidence type="ECO:0000259" key="1">
    <source>
        <dbReference type="SMART" id="SM01321"/>
    </source>
</evidence>
<name>A0A1I5N6K2_9PSED</name>
<gene>
    <name evidence="2" type="ORF">SAMN05216190_1061</name>
</gene>
<reference evidence="3" key="1">
    <citation type="submission" date="2016-10" db="EMBL/GenBank/DDBJ databases">
        <authorList>
            <person name="Varghese N."/>
            <person name="Submissions S."/>
        </authorList>
    </citation>
    <scope>NUCLEOTIDE SEQUENCE [LARGE SCALE GENOMIC DNA]</scope>
    <source>
        <strain evidence="3">DSM 17834</strain>
    </source>
</reference>
<dbReference type="NCBIfam" id="NF047646">
    <property type="entry name" value="REP_Tyr_transpos"/>
    <property type="match status" value="1"/>
</dbReference>
<dbReference type="InterPro" id="IPR052715">
    <property type="entry name" value="RAYT_transposase"/>
</dbReference>
<accession>A0A1I5N6K2</accession>
<dbReference type="EMBL" id="FOWX01000006">
    <property type="protein sequence ID" value="SFP17458.1"/>
    <property type="molecule type" value="Genomic_DNA"/>
</dbReference>
<dbReference type="OrthoDB" id="9794403at2"/>
<dbReference type="InterPro" id="IPR002686">
    <property type="entry name" value="Transposase_17"/>
</dbReference>
<feature type="domain" description="Transposase IS200-like" evidence="1">
    <location>
        <begin position="9"/>
        <end position="132"/>
    </location>
</feature>
<dbReference type="PANTHER" id="PTHR36966:SF1">
    <property type="entry name" value="REP-ASSOCIATED TYROSINE TRANSPOSASE"/>
    <property type="match status" value="1"/>
</dbReference>
<organism evidence="2 3">
    <name type="scientific">Pseudomonas borbori</name>
    <dbReference type="NCBI Taxonomy" id="289003"/>
    <lineage>
        <taxon>Bacteria</taxon>
        <taxon>Pseudomonadati</taxon>
        <taxon>Pseudomonadota</taxon>
        <taxon>Gammaproteobacteria</taxon>
        <taxon>Pseudomonadales</taxon>
        <taxon>Pseudomonadaceae</taxon>
        <taxon>Pseudomonas</taxon>
    </lineage>
</organism>
<dbReference type="RefSeq" id="WP_090498764.1">
    <property type="nucleotide sequence ID" value="NZ_FOWX01000006.1"/>
</dbReference>
<dbReference type="GO" id="GO:0006313">
    <property type="term" value="P:DNA transposition"/>
    <property type="evidence" value="ECO:0007669"/>
    <property type="project" value="InterPro"/>
</dbReference>
<dbReference type="STRING" id="289003.SAMN05216190_1061"/>
<keyword evidence="3" id="KW-1185">Reference proteome</keyword>